<dbReference type="Proteomes" id="UP000321947">
    <property type="component" value="Unassembled WGS sequence"/>
</dbReference>
<organism evidence="2 4">
    <name type="scientific">Cucumis melo var. makuwa</name>
    <name type="common">Oriental melon</name>
    <dbReference type="NCBI Taxonomy" id="1194695"/>
    <lineage>
        <taxon>Eukaryota</taxon>
        <taxon>Viridiplantae</taxon>
        <taxon>Streptophyta</taxon>
        <taxon>Embryophyta</taxon>
        <taxon>Tracheophyta</taxon>
        <taxon>Spermatophyta</taxon>
        <taxon>Magnoliopsida</taxon>
        <taxon>eudicotyledons</taxon>
        <taxon>Gunneridae</taxon>
        <taxon>Pentapetalae</taxon>
        <taxon>rosids</taxon>
        <taxon>fabids</taxon>
        <taxon>Cucurbitales</taxon>
        <taxon>Cucurbitaceae</taxon>
        <taxon>Benincaseae</taxon>
        <taxon>Cucumis</taxon>
    </lineage>
</organism>
<evidence type="ECO:0000313" key="4">
    <source>
        <dbReference type="Proteomes" id="UP000321393"/>
    </source>
</evidence>
<proteinExistence type="predicted"/>
<keyword evidence="3" id="KW-0489">Methyltransferase</keyword>
<feature type="region of interest" description="Disordered" evidence="1">
    <location>
        <begin position="1"/>
        <end position="67"/>
    </location>
</feature>
<reference evidence="4 5" key="1">
    <citation type="submission" date="2019-08" db="EMBL/GenBank/DDBJ databases">
        <title>Draft genome sequences of two oriental melons (Cucumis melo L. var makuwa).</title>
        <authorList>
            <person name="Kwon S.-Y."/>
        </authorList>
    </citation>
    <scope>NUCLEOTIDE SEQUENCE [LARGE SCALE GENOMIC DNA]</scope>
    <source>
        <strain evidence="5">cv. Chang Bougi</strain>
        <strain evidence="4">cv. SW 3</strain>
        <tissue evidence="2">Leaf</tissue>
    </source>
</reference>
<dbReference type="EMBL" id="SSTE01014747">
    <property type="protein sequence ID" value="KAA0045156.1"/>
    <property type="molecule type" value="Genomic_DNA"/>
</dbReference>
<sequence length="83" mass="9560">MLLMMMETNARERSAMSERMTETAVRDTGNVKGKENEASSSKTKESGRNFGNDRNEKKNEVDESYNDRNKFKKVKMLVFTGED</sequence>
<dbReference type="GO" id="GO:0032259">
    <property type="term" value="P:methylation"/>
    <property type="evidence" value="ECO:0007669"/>
    <property type="project" value="UniProtKB-KW"/>
</dbReference>
<name>A0A5A7TSQ0_CUCMM</name>
<dbReference type="AlphaFoldDB" id="A0A5A7TSQ0"/>
<gene>
    <name evidence="3" type="ORF">E5676_scaffold500G00900</name>
    <name evidence="2" type="ORF">E6C27_scaffold30G001570</name>
</gene>
<evidence type="ECO:0000313" key="3">
    <source>
        <dbReference type="EMBL" id="TYK23582.1"/>
    </source>
</evidence>
<protein>
    <submittedName>
        <fullName evidence="2">Histone-lysine N-methyltransferase ASHR1 isoform X3</fullName>
    </submittedName>
</protein>
<evidence type="ECO:0000256" key="1">
    <source>
        <dbReference type="SAM" id="MobiDB-lite"/>
    </source>
</evidence>
<accession>A0A5A7TSQ0</accession>
<dbReference type="GO" id="GO:0008168">
    <property type="term" value="F:methyltransferase activity"/>
    <property type="evidence" value="ECO:0007669"/>
    <property type="project" value="UniProtKB-KW"/>
</dbReference>
<evidence type="ECO:0000313" key="2">
    <source>
        <dbReference type="EMBL" id="KAA0045156.1"/>
    </source>
</evidence>
<evidence type="ECO:0000313" key="5">
    <source>
        <dbReference type="Proteomes" id="UP000321947"/>
    </source>
</evidence>
<dbReference type="EMBL" id="SSTD01004451">
    <property type="protein sequence ID" value="TYK23582.1"/>
    <property type="molecule type" value="Genomic_DNA"/>
</dbReference>
<dbReference type="Proteomes" id="UP000321393">
    <property type="component" value="Unassembled WGS sequence"/>
</dbReference>
<feature type="compositionally biased region" description="Basic and acidic residues" evidence="1">
    <location>
        <begin position="32"/>
        <end position="67"/>
    </location>
</feature>
<comment type="caution">
    <text evidence="2">The sequence shown here is derived from an EMBL/GenBank/DDBJ whole genome shotgun (WGS) entry which is preliminary data.</text>
</comment>
<feature type="compositionally biased region" description="Basic and acidic residues" evidence="1">
    <location>
        <begin position="9"/>
        <end position="25"/>
    </location>
</feature>
<keyword evidence="3" id="KW-0808">Transferase</keyword>